<evidence type="ECO:0000256" key="2">
    <source>
        <dbReference type="ARBA" id="ARBA00023315"/>
    </source>
</evidence>
<evidence type="ECO:0000313" key="5">
    <source>
        <dbReference type="Proteomes" id="UP000216475"/>
    </source>
</evidence>
<gene>
    <name evidence="4" type="ORF">CHI12_13080</name>
</gene>
<dbReference type="InterPro" id="IPR000182">
    <property type="entry name" value="GNAT_dom"/>
</dbReference>
<dbReference type="AlphaFoldDB" id="A0A268HB43"/>
<reference evidence="4 5" key="1">
    <citation type="submission" date="2017-07" db="EMBL/GenBank/DDBJ databases">
        <title>Isolation and whole genome analysis of endospore-forming bacteria from heroin.</title>
        <authorList>
            <person name="Kalinowski J."/>
            <person name="Ahrens B."/>
            <person name="Al-Dilaimi A."/>
            <person name="Winkler A."/>
            <person name="Wibberg D."/>
            <person name="Schleenbecker U."/>
            <person name="Ruckert C."/>
            <person name="Wolfel R."/>
            <person name="Grass G."/>
        </authorList>
    </citation>
    <scope>NUCLEOTIDE SEQUENCE [LARGE SCALE GENOMIC DNA]</scope>
    <source>
        <strain evidence="4 5">7509</strain>
    </source>
</reference>
<keyword evidence="2" id="KW-0012">Acyltransferase</keyword>
<evidence type="ECO:0000313" key="4">
    <source>
        <dbReference type="EMBL" id="PAE07105.1"/>
    </source>
</evidence>
<feature type="domain" description="N-acetyltransferase" evidence="3">
    <location>
        <begin position="4"/>
        <end position="157"/>
    </location>
</feature>
<dbReference type="RefSeq" id="WP_095271475.1">
    <property type="nucleotide sequence ID" value="NZ_NPBH01000058.1"/>
</dbReference>
<organism evidence="4 5">
    <name type="scientific">Terribacillus saccharophilus</name>
    <dbReference type="NCBI Taxonomy" id="361277"/>
    <lineage>
        <taxon>Bacteria</taxon>
        <taxon>Bacillati</taxon>
        <taxon>Bacillota</taxon>
        <taxon>Bacilli</taxon>
        <taxon>Bacillales</taxon>
        <taxon>Bacillaceae</taxon>
        <taxon>Terribacillus</taxon>
    </lineage>
</organism>
<dbReference type="Gene3D" id="3.40.630.30">
    <property type="match status" value="1"/>
</dbReference>
<comment type="caution">
    <text evidence="4">The sequence shown here is derived from an EMBL/GenBank/DDBJ whole genome shotgun (WGS) entry which is preliminary data.</text>
</comment>
<dbReference type="PANTHER" id="PTHR43072">
    <property type="entry name" value="N-ACETYLTRANSFERASE"/>
    <property type="match status" value="1"/>
</dbReference>
<dbReference type="Pfam" id="PF00583">
    <property type="entry name" value="Acetyltransf_1"/>
    <property type="match status" value="1"/>
</dbReference>
<proteinExistence type="predicted"/>
<name>A0A268HB43_9BACI</name>
<dbReference type="SUPFAM" id="SSF55729">
    <property type="entry name" value="Acyl-CoA N-acyltransferases (Nat)"/>
    <property type="match status" value="1"/>
</dbReference>
<dbReference type="CDD" id="cd04301">
    <property type="entry name" value="NAT_SF"/>
    <property type="match status" value="1"/>
</dbReference>
<dbReference type="GO" id="GO:0016747">
    <property type="term" value="F:acyltransferase activity, transferring groups other than amino-acyl groups"/>
    <property type="evidence" value="ECO:0007669"/>
    <property type="project" value="InterPro"/>
</dbReference>
<protein>
    <submittedName>
        <fullName evidence="4">N-acetyltransferase</fullName>
    </submittedName>
</protein>
<keyword evidence="1 4" id="KW-0808">Transferase</keyword>
<accession>A0A268HB43</accession>
<dbReference type="PANTHER" id="PTHR43072:SF23">
    <property type="entry name" value="UPF0039 PROTEIN C11D3.02C"/>
    <property type="match status" value="1"/>
</dbReference>
<dbReference type="InterPro" id="IPR016181">
    <property type="entry name" value="Acyl_CoA_acyltransferase"/>
</dbReference>
<dbReference type="PROSITE" id="PS51186">
    <property type="entry name" value="GNAT"/>
    <property type="match status" value="1"/>
</dbReference>
<evidence type="ECO:0000259" key="3">
    <source>
        <dbReference type="PROSITE" id="PS51186"/>
    </source>
</evidence>
<evidence type="ECO:0000256" key="1">
    <source>
        <dbReference type="ARBA" id="ARBA00022679"/>
    </source>
</evidence>
<dbReference type="EMBL" id="NPBH01000058">
    <property type="protein sequence ID" value="PAE07105.1"/>
    <property type="molecule type" value="Genomic_DNA"/>
</dbReference>
<dbReference type="Proteomes" id="UP000216475">
    <property type="component" value="Unassembled WGS sequence"/>
</dbReference>
<sequence>MKSVQVRDLDKNDWKRVKDIYKIGIDSGNATFETNAPDWDYWNNSKLSFGRLIGEIEGKTAGWVALSPYSSRQVYRGVVEVGIYVDPDFQGNGIGSVLLDSVLNVCKEESVWTVQASIFPENVASLALHQKFGFRMVGRRERIAQLNGKWRDVMLLEKRL</sequence>